<protein>
    <submittedName>
        <fullName evidence="4">Class E sortase</fullName>
    </submittedName>
</protein>
<reference evidence="4 5" key="1">
    <citation type="submission" date="2018-09" db="EMBL/GenBank/DDBJ databases">
        <title>Isolation, diversity and antifungal activity of actinobacteria from wheat.</title>
        <authorList>
            <person name="Han C."/>
        </authorList>
    </citation>
    <scope>NUCLEOTIDE SEQUENCE [LARGE SCALE GENOMIC DNA]</scope>
    <source>
        <strain evidence="4 5">NEAU-YY265</strain>
    </source>
</reference>
<dbReference type="OrthoDB" id="5242879at2"/>
<dbReference type="GO" id="GO:0016787">
    <property type="term" value="F:hydrolase activity"/>
    <property type="evidence" value="ECO:0007669"/>
    <property type="project" value="UniProtKB-KW"/>
</dbReference>
<keyword evidence="3" id="KW-0812">Transmembrane</keyword>
<evidence type="ECO:0000313" key="4">
    <source>
        <dbReference type="EMBL" id="RIQ18915.1"/>
    </source>
</evidence>
<sequence>MPRHAQQQRVSTRPRRSAWAVVIGGIGELLLTAGALVLLFVVYILWGTGLQTARAQDALEDELGAQWGQVEQGAPAPDPDALAEGDAYGILRIPRFGDDWEFTIVQGVQPDDLARGPGHYPNTADPGELGNVGIAAHRSGHAEPFADFPQLRVGDTIEIEMADGTYVYQLDDAPDGDSDGNRIDISDVWVVDPVPGEPRDTEPTEQRITLTTCWPRFGSSHRMYATGTLISGPSG</sequence>
<dbReference type="SUPFAM" id="SSF63817">
    <property type="entry name" value="Sortase"/>
    <property type="match status" value="1"/>
</dbReference>
<keyword evidence="1" id="KW-0378">Hydrolase</keyword>
<dbReference type="NCBIfam" id="NF033747">
    <property type="entry name" value="class_E_sortase"/>
    <property type="match status" value="1"/>
</dbReference>
<accession>A0A418KLV5</accession>
<gene>
    <name evidence="4" type="ORF">DY240_20345</name>
</gene>
<dbReference type="Gene3D" id="2.40.260.10">
    <property type="entry name" value="Sortase"/>
    <property type="match status" value="1"/>
</dbReference>
<dbReference type="AlphaFoldDB" id="A0A418KLV5"/>
<evidence type="ECO:0000256" key="3">
    <source>
        <dbReference type="SAM" id="Phobius"/>
    </source>
</evidence>
<proteinExistence type="predicted"/>
<dbReference type="InterPro" id="IPR023365">
    <property type="entry name" value="Sortase_dom-sf"/>
</dbReference>
<organism evidence="4 5">
    <name type="scientific">Jiangella rhizosphaerae</name>
    <dbReference type="NCBI Taxonomy" id="2293569"/>
    <lineage>
        <taxon>Bacteria</taxon>
        <taxon>Bacillati</taxon>
        <taxon>Actinomycetota</taxon>
        <taxon>Actinomycetes</taxon>
        <taxon>Jiangellales</taxon>
        <taxon>Jiangellaceae</taxon>
        <taxon>Jiangella</taxon>
    </lineage>
</organism>
<feature type="active site" description="Acyl-thioester intermediate" evidence="2">
    <location>
        <position position="213"/>
    </location>
</feature>
<dbReference type="Pfam" id="PF04203">
    <property type="entry name" value="Sortase"/>
    <property type="match status" value="1"/>
</dbReference>
<keyword evidence="5" id="KW-1185">Reference proteome</keyword>
<dbReference type="CDD" id="cd05830">
    <property type="entry name" value="Sortase_E"/>
    <property type="match status" value="1"/>
</dbReference>
<dbReference type="EMBL" id="QUAL01000185">
    <property type="protein sequence ID" value="RIQ18915.1"/>
    <property type="molecule type" value="Genomic_DNA"/>
</dbReference>
<keyword evidence="3" id="KW-0472">Membrane</keyword>
<feature type="transmembrane region" description="Helical" evidence="3">
    <location>
        <begin position="21"/>
        <end position="46"/>
    </location>
</feature>
<dbReference type="RefSeq" id="WP_119661679.1">
    <property type="nucleotide sequence ID" value="NZ_QUAL01000185.1"/>
</dbReference>
<evidence type="ECO:0000256" key="2">
    <source>
        <dbReference type="PIRSR" id="PIRSR605754-1"/>
    </source>
</evidence>
<comment type="caution">
    <text evidence="4">The sequence shown here is derived from an EMBL/GenBank/DDBJ whole genome shotgun (WGS) entry which is preliminary data.</text>
</comment>
<dbReference type="InterPro" id="IPR042003">
    <property type="entry name" value="Sortase_E"/>
</dbReference>
<dbReference type="InterPro" id="IPR053465">
    <property type="entry name" value="Sortase_Class_E"/>
</dbReference>
<feature type="active site" description="Proton donor/acceptor" evidence="2">
    <location>
        <position position="137"/>
    </location>
</feature>
<evidence type="ECO:0000313" key="5">
    <source>
        <dbReference type="Proteomes" id="UP000284057"/>
    </source>
</evidence>
<evidence type="ECO:0000256" key="1">
    <source>
        <dbReference type="ARBA" id="ARBA00022801"/>
    </source>
</evidence>
<name>A0A418KLV5_9ACTN</name>
<dbReference type="Proteomes" id="UP000284057">
    <property type="component" value="Unassembled WGS sequence"/>
</dbReference>
<dbReference type="InterPro" id="IPR005754">
    <property type="entry name" value="Sortase"/>
</dbReference>
<keyword evidence="3" id="KW-1133">Transmembrane helix</keyword>